<name>A0A2N8K8X3_9BURK</name>
<dbReference type="SUPFAM" id="SSF55298">
    <property type="entry name" value="YjgF-like"/>
    <property type="match status" value="1"/>
</dbReference>
<evidence type="ECO:0008006" key="4">
    <source>
        <dbReference type="Google" id="ProtNLM"/>
    </source>
</evidence>
<dbReference type="EMBL" id="POQS01000015">
    <property type="protein sequence ID" value="PND29902.1"/>
    <property type="molecule type" value="Genomic_DNA"/>
</dbReference>
<dbReference type="PANTHER" id="PTHR47328:SF1">
    <property type="entry name" value="RUTC FAMILY PROTEIN YOAB"/>
    <property type="match status" value="1"/>
</dbReference>
<dbReference type="InterPro" id="IPR035959">
    <property type="entry name" value="RutC-like_sf"/>
</dbReference>
<accession>A0A2N8K8X3</accession>
<sequence length="115" mass="12530">MLKRYKSGSRMSQAVSYNGFVFIAGQVADNRQGSLESQTREVLAKIEALLAEAGSDKSRLLAVDVFLPAIGDFDAMNRVYDAWIDPANPPARACVEARLADPDLRVEMTAVAALR</sequence>
<dbReference type="InterPro" id="IPR035709">
    <property type="entry name" value="YoaB-like"/>
</dbReference>
<gene>
    <name evidence="2" type="ORF">C1I89_32285</name>
</gene>
<evidence type="ECO:0000313" key="2">
    <source>
        <dbReference type="EMBL" id="PND29902.1"/>
    </source>
</evidence>
<dbReference type="PROSITE" id="PS01094">
    <property type="entry name" value="UPF0076"/>
    <property type="match status" value="1"/>
</dbReference>
<dbReference type="PANTHER" id="PTHR47328">
    <property type="match status" value="1"/>
</dbReference>
<evidence type="ECO:0000256" key="1">
    <source>
        <dbReference type="ARBA" id="ARBA00010552"/>
    </source>
</evidence>
<dbReference type="CDD" id="cd06150">
    <property type="entry name" value="YjgF_YER057c_UK114_like_2"/>
    <property type="match status" value="1"/>
</dbReference>
<comment type="similarity">
    <text evidence="1">Belongs to the RutC family.</text>
</comment>
<dbReference type="Gene3D" id="3.30.1330.40">
    <property type="entry name" value="RutC-like"/>
    <property type="match status" value="1"/>
</dbReference>
<keyword evidence="3" id="KW-1185">Reference proteome</keyword>
<dbReference type="InterPro" id="IPR006175">
    <property type="entry name" value="YjgF/YER057c/UK114"/>
</dbReference>
<organism evidence="2 3">
    <name type="scientific">Achromobacter pulmonis</name>
    <dbReference type="NCBI Taxonomy" id="1389932"/>
    <lineage>
        <taxon>Bacteria</taxon>
        <taxon>Pseudomonadati</taxon>
        <taxon>Pseudomonadota</taxon>
        <taxon>Betaproteobacteria</taxon>
        <taxon>Burkholderiales</taxon>
        <taxon>Alcaligenaceae</taxon>
        <taxon>Achromobacter</taxon>
    </lineage>
</organism>
<protein>
    <recommendedName>
        <fullName evidence="4">2-iminobutanoate/2-iminopropanoate deaminase</fullName>
    </recommendedName>
</protein>
<evidence type="ECO:0000313" key="3">
    <source>
        <dbReference type="Proteomes" id="UP000235994"/>
    </source>
</evidence>
<dbReference type="AlphaFoldDB" id="A0A2N8K8X3"/>
<reference evidence="2 3" key="1">
    <citation type="submission" date="2018-01" db="EMBL/GenBank/DDBJ databases">
        <title>The draft genome of an aniline degradation strain ANB-1.</title>
        <authorList>
            <person name="Zhang L."/>
            <person name="Jiang J."/>
        </authorList>
    </citation>
    <scope>NUCLEOTIDE SEQUENCE [LARGE SCALE GENOMIC DNA]</scope>
    <source>
        <strain evidence="2 3">ANB-1</strain>
    </source>
</reference>
<comment type="caution">
    <text evidence="2">The sequence shown here is derived from an EMBL/GenBank/DDBJ whole genome shotgun (WGS) entry which is preliminary data.</text>
</comment>
<dbReference type="Proteomes" id="UP000235994">
    <property type="component" value="Unassembled WGS sequence"/>
</dbReference>
<dbReference type="RefSeq" id="WP_102776256.1">
    <property type="nucleotide sequence ID" value="NZ_POQS01000015.1"/>
</dbReference>
<proteinExistence type="inferred from homology"/>
<dbReference type="Pfam" id="PF01042">
    <property type="entry name" value="Ribonuc_L-PSP"/>
    <property type="match status" value="1"/>
</dbReference>
<dbReference type="InterPro" id="IPR019897">
    <property type="entry name" value="RidA_CS"/>
</dbReference>